<dbReference type="InterPro" id="IPR014729">
    <property type="entry name" value="Rossmann-like_a/b/a_fold"/>
</dbReference>
<dbReference type="Gene3D" id="1.10.10.830">
    <property type="entry name" value="Ile-tRNA synthetase CP2 domain-like"/>
    <property type="match status" value="1"/>
</dbReference>
<evidence type="ECO:0000259" key="11">
    <source>
        <dbReference type="Pfam" id="PF00133"/>
    </source>
</evidence>
<evidence type="ECO:0000256" key="2">
    <source>
        <dbReference type="ARBA" id="ARBA00022490"/>
    </source>
</evidence>
<feature type="binding site" evidence="10">
    <location>
        <position position="565"/>
    </location>
    <ligand>
        <name>L-isoleucyl-5'-AMP</name>
        <dbReference type="ChEBI" id="CHEBI:178002"/>
    </ligand>
</feature>
<dbReference type="Pfam" id="PF00133">
    <property type="entry name" value="tRNA-synt_1"/>
    <property type="match status" value="1"/>
</dbReference>
<evidence type="ECO:0000256" key="6">
    <source>
        <dbReference type="ARBA" id="ARBA00022917"/>
    </source>
</evidence>
<dbReference type="NCBIfam" id="TIGR00392">
    <property type="entry name" value="ileS"/>
    <property type="match status" value="1"/>
</dbReference>
<dbReference type="InterPro" id="IPR033708">
    <property type="entry name" value="Anticodon_Ile_BEm"/>
</dbReference>
<dbReference type="InterPro" id="IPR009008">
    <property type="entry name" value="Val/Leu/Ile-tRNA-synth_edit"/>
</dbReference>
<dbReference type="InterPro" id="IPR001412">
    <property type="entry name" value="aa-tRNA-synth_I_CS"/>
</dbReference>
<dbReference type="SUPFAM" id="SSF47323">
    <property type="entry name" value="Anticodon-binding domain of a subclass of class I aminoacyl-tRNA synthetases"/>
    <property type="match status" value="1"/>
</dbReference>
<feature type="binding site" evidence="10">
    <location>
        <position position="909"/>
    </location>
    <ligand>
        <name>Zn(2+)</name>
        <dbReference type="ChEBI" id="CHEBI:29105"/>
    </ligand>
</feature>
<dbReference type="SUPFAM" id="SSF52374">
    <property type="entry name" value="Nucleotidylyl transferase"/>
    <property type="match status" value="1"/>
</dbReference>
<feature type="domain" description="Zinc finger FPG/IleRS-type" evidence="12">
    <location>
        <begin position="904"/>
        <end position="932"/>
    </location>
</feature>
<dbReference type="InterPro" id="IPR023585">
    <property type="entry name" value="Ile-tRNA-ligase_type1"/>
</dbReference>
<dbReference type="EMBL" id="AP027925">
    <property type="protein sequence ID" value="BED92767.1"/>
    <property type="molecule type" value="Genomic_DNA"/>
</dbReference>
<evidence type="ECO:0000259" key="13">
    <source>
        <dbReference type="Pfam" id="PF08264"/>
    </source>
</evidence>
<feature type="short sequence motif" description="'KMSKS' region" evidence="10">
    <location>
        <begin position="606"/>
        <end position="610"/>
    </location>
</feature>
<comment type="catalytic activity">
    <reaction evidence="9 10">
        <text>tRNA(Ile) + L-isoleucine + ATP = L-isoleucyl-tRNA(Ile) + AMP + diphosphate</text>
        <dbReference type="Rhea" id="RHEA:11060"/>
        <dbReference type="Rhea" id="RHEA-COMP:9666"/>
        <dbReference type="Rhea" id="RHEA-COMP:9695"/>
        <dbReference type="ChEBI" id="CHEBI:30616"/>
        <dbReference type="ChEBI" id="CHEBI:33019"/>
        <dbReference type="ChEBI" id="CHEBI:58045"/>
        <dbReference type="ChEBI" id="CHEBI:78442"/>
        <dbReference type="ChEBI" id="CHEBI:78528"/>
        <dbReference type="ChEBI" id="CHEBI:456215"/>
        <dbReference type="EC" id="6.1.1.5"/>
    </reaction>
</comment>
<keyword evidence="4 10" id="KW-0547">Nucleotide-binding</keyword>
<keyword evidence="3 10" id="KW-0436">Ligase</keyword>
<dbReference type="FunFam" id="3.40.50.620:FF:000152">
    <property type="entry name" value="Isoleucine--tRNA ligase"/>
    <property type="match status" value="1"/>
</dbReference>
<gene>
    <name evidence="10" type="primary">ileS</name>
    <name evidence="14" type="ORF">RsTaC01_0644</name>
</gene>
<accession>A0AA48I4H2</accession>
<keyword evidence="6 10" id="KW-0648">Protein biosynthesis</keyword>
<sequence length="934" mass="108850">MPEKNYNSTINLPKTDFPMKANLPKNEVITFKNLEEKNIYSQIMRKNALKPLYILHDGPPYANGNIHLGHALNKILKDFVVKYKNMSGFRSPYVPGWDTHGLPTELKAREKAKIKKNQDISDLELRTICKEFAVYYMNKQREQFKKLGLLGDWDNPYITLLPEFESKQIEVFAKMASEKAIYQGLKPVHWCYTCETALAEAEIEYNQDNCRSIYVKFRVKTPNIFLKGLKVDVNNTYFVIWTTTTWTLPANVAICLHPKMDYNLIKSKNEYYIIAKDLVKNCMEGIANIGEYKIVSNLKGFELENITVFHPFLDRESVIITGEHVTADSGTGCVHTAPGHGIEDFEVCSRYKDIPVVVPVDSKGVLTEEVGEFKNIHISKVEENIIENLKKSNLLFGEKHLKHQYPHCWRCKQPVIFRATKQWFCSIDKFKNQALKSINSVNWIPKWGKDRISSMISDRKDWCISRQRKWGVPIPIFFCDNCKEPLINSEVMSNVSKIFKSEGSDSWYCKNSEYFITENIKCPKCKNDKFTKENDIMDVWFDSGVTHEVVCKREDMQFPADLYLEGSDQYRGWFQSSLLTSVCINDKAPYKNVVSHGWVVDEEGKKQSKSLGNGIKPTEVINKYGTDIFRLWVASSDYHSDVKISHNILNQLSESYRKIRNTFKFIIGNLYDFDPNTTSFKFEKLLDIDKFILNKLNKLYDILINSYQNFEFHYIFHSIQKFCIINLSNFYLDIIKDRLYVEKADSFKRKTAQYVIYIILSNLIRFLAPILAYTSEEVWNHMPHKTNENLESILLNDILVKSDFDLDSNFSNCWEKLQELKNEVRKTLEQARKDKVIGSSLEAKVLIFSKNKEILEFLSNNYQNLKDILIVSEIEISDDFDVLNKPPLEKMEDVFVSIEHSINKKCERCWMYLDTVGKNLSNFDLCERCIKVLE</sequence>
<dbReference type="Gene3D" id="1.10.730.20">
    <property type="match status" value="1"/>
</dbReference>
<dbReference type="InterPro" id="IPR002301">
    <property type="entry name" value="Ile-tRNA-ligase"/>
</dbReference>
<dbReference type="Pfam" id="PF08264">
    <property type="entry name" value="Anticodon_1"/>
    <property type="match status" value="1"/>
</dbReference>
<dbReference type="GO" id="GO:0004822">
    <property type="term" value="F:isoleucine-tRNA ligase activity"/>
    <property type="evidence" value="ECO:0007669"/>
    <property type="project" value="UniProtKB-UniRule"/>
</dbReference>
<evidence type="ECO:0000256" key="5">
    <source>
        <dbReference type="ARBA" id="ARBA00022840"/>
    </source>
</evidence>
<dbReference type="InterPro" id="IPR010663">
    <property type="entry name" value="Znf_FPG/IleRS"/>
</dbReference>
<keyword evidence="7 10" id="KW-0030">Aminoacyl-tRNA synthetase</keyword>
<dbReference type="InterPro" id="IPR002300">
    <property type="entry name" value="aa-tRNA-synth_Ia"/>
</dbReference>
<feature type="domain" description="Methionyl/Valyl/Leucyl/Isoleucyl-tRNA synthetase anticodon-binding" evidence="13">
    <location>
        <begin position="689"/>
        <end position="847"/>
    </location>
</feature>
<dbReference type="FunFam" id="3.40.50.620:FF:000305">
    <property type="entry name" value="Isoleucine--tRNA ligase"/>
    <property type="match status" value="1"/>
</dbReference>
<dbReference type="Pfam" id="PF06827">
    <property type="entry name" value="zf-FPG_IleRS"/>
    <property type="match status" value="1"/>
</dbReference>
<dbReference type="PROSITE" id="PS00178">
    <property type="entry name" value="AA_TRNA_LIGASE_I"/>
    <property type="match status" value="1"/>
</dbReference>
<dbReference type="CDD" id="cd07960">
    <property type="entry name" value="Anticodon_Ia_Ile_BEm"/>
    <property type="match status" value="1"/>
</dbReference>
<evidence type="ECO:0000256" key="3">
    <source>
        <dbReference type="ARBA" id="ARBA00022598"/>
    </source>
</evidence>
<dbReference type="GO" id="GO:0008270">
    <property type="term" value="F:zinc ion binding"/>
    <property type="evidence" value="ECO:0007669"/>
    <property type="project" value="UniProtKB-UniRule"/>
</dbReference>
<organism evidence="14">
    <name type="scientific">Candidatus Paraimprobicoccus trichonymphae</name>
    <dbReference type="NCBI Taxonomy" id="3033793"/>
    <lineage>
        <taxon>Bacteria</taxon>
        <taxon>Bacillati</taxon>
        <taxon>Bacillota</taxon>
        <taxon>Clostridia</taxon>
        <taxon>Candidatus Paraimprobicoccus</taxon>
    </lineage>
</organism>
<dbReference type="Proteomes" id="UP001335720">
    <property type="component" value="Chromosome"/>
</dbReference>
<comment type="subcellular location">
    <subcellularLocation>
        <location evidence="10">Cytoplasm</location>
    </subcellularLocation>
</comment>
<dbReference type="InterPro" id="IPR013155">
    <property type="entry name" value="M/V/L/I-tRNA-synth_anticd-bd"/>
</dbReference>
<reference evidence="14" key="1">
    <citation type="journal article" date="2023" name="ISME J.">
        <title>Emergence of putative energy parasites within Clostridia revealed by genome analysis of a novel endosymbiotic clade.</title>
        <authorList>
            <person name="Takahashi K."/>
            <person name="Kuwahara H."/>
            <person name="Horikawa Y."/>
            <person name="Izawa K."/>
            <person name="Kato D."/>
            <person name="Inagaki T."/>
            <person name="Yuki M."/>
            <person name="Ohkuma M."/>
            <person name="Hongoh Y."/>
        </authorList>
    </citation>
    <scope>NUCLEOTIDE SEQUENCE</scope>
    <source>
        <strain evidence="14">RsTa-C01</strain>
    </source>
</reference>
<dbReference type="HAMAP" id="MF_02002">
    <property type="entry name" value="Ile_tRNA_synth_type1"/>
    <property type="match status" value="1"/>
</dbReference>
<evidence type="ECO:0000313" key="14">
    <source>
        <dbReference type="EMBL" id="BED92767.1"/>
    </source>
</evidence>
<keyword evidence="10" id="KW-0479">Metal-binding</keyword>
<protein>
    <recommendedName>
        <fullName evidence="10">Isoleucine--tRNA ligase</fullName>
        <ecNumber evidence="10">6.1.1.5</ecNumber>
    </recommendedName>
    <alternativeName>
        <fullName evidence="10">Isoleucyl-tRNA synthetase</fullName>
        <shortName evidence="10">IleRS</shortName>
    </alternativeName>
</protein>
<comment type="subunit">
    <text evidence="10">Monomer.</text>
</comment>
<evidence type="ECO:0000256" key="7">
    <source>
        <dbReference type="ARBA" id="ARBA00023146"/>
    </source>
</evidence>
<keyword evidence="10" id="KW-0862">Zinc</keyword>
<dbReference type="GO" id="GO:0000049">
    <property type="term" value="F:tRNA binding"/>
    <property type="evidence" value="ECO:0007669"/>
    <property type="project" value="InterPro"/>
</dbReference>
<evidence type="ECO:0000256" key="8">
    <source>
        <dbReference type="ARBA" id="ARBA00025217"/>
    </source>
</evidence>
<keyword evidence="5 10" id="KW-0067">ATP-binding</keyword>
<dbReference type="CDD" id="cd00818">
    <property type="entry name" value="IleRS_core"/>
    <property type="match status" value="1"/>
</dbReference>
<dbReference type="SUPFAM" id="SSF50677">
    <property type="entry name" value="ValRS/IleRS/LeuRS editing domain"/>
    <property type="match status" value="1"/>
</dbReference>
<proteinExistence type="inferred from homology"/>
<dbReference type="AlphaFoldDB" id="A0AA48I4H2"/>
<evidence type="ECO:0000259" key="12">
    <source>
        <dbReference type="Pfam" id="PF06827"/>
    </source>
</evidence>
<feature type="binding site" evidence="10">
    <location>
        <position position="929"/>
    </location>
    <ligand>
        <name>Zn(2+)</name>
        <dbReference type="ChEBI" id="CHEBI:29105"/>
    </ligand>
</feature>
<feature type="domain" description="Aminoacyl-tRNA synthetase class Ia" evidence="11">
    <location>
        <begin position="32"/>
        <end position="645"/>
    </location>
</feature>
<dbReference type="GO" id="GO:0006428">
    <property type="term" value="P:isoleucyl-tRNA aminoacylation"/>
    <property type="evidence" value="ECO:0007669"/>
    <property type="project" value="UniProtKB-UniRule"/>
</dbReference>
<dbReference type="InterPro" id="IPR009080">
    <property type="entry name" value="tRNAsynth_Ia_anticodon-bd"/>
</dbReference>
<dbReference type="Gene3D" id="3.40.50.620">
    <property type="entry name" value="HUPs"/>
    <property type="match status" value="2"/>
</dbReference>
<comment type="similarity">
    <text evidence="1 10">Belongs to the class-I aminoacyl-tRNA synthetase family. IleS type 1 subfamily.</text>
</comment>
<name>A0AA48I4H2_9FIRM</name>
<dbReference type="KEGG" id="ptrh:RsTaC01_0644"/>
<evidence type="ECO:0000256" key="1">
    <source>
        <dbReference type="ARBA" id="ARBA00006887"/>
    </source>
</evidence>
<evidence type="ECO:0000256" key="10">
    <source>
        <dbReference type="HAMAP-Rule" id="MF_02002"/>
    </source>
</evidence>
<feature type="binding site" evidence="10">
    <location>
        <position position="926"/>
    </location>
    <ligand>
        <name>Zn(2+)</name>
        <dbReference type="ChEBI" id="CHEBI:29105"/>
    </ligand>
</feature>
<evidence type="ECO:0000256" key="4">
    <source>
        <dbReference type="ARBA" id="ARBA00022741"/>
    </source>
</evidence>
<dbReference type="PANTHER" id="PTHR42765:SF1">
    <property type="entry name" value="ISOLEUCINE--TRNA LIGASE, MITOCHONDRIAL"/>
    <property type="match status" value="1"/>
</dbReference>
<feature type="binding site" evidence="10">
    <location>
        <position position="906"/>
    </location>
    <ligand>
        <name>Zn(2+)</name>
        <dbReference type="ChEBI" id="CHEBI:29105"/>
    </ligand>
</feature>
<dbReference type="EC" id="6.1.1.5" evidence="10"/>
<dbReference type="PANTHER" id="PTHR42765">
    <property type="entry name" value="SOLEUCYL-TRNA SYNTHETASE"/>
    <property type="match status" value="1"/>
</dbReference>
<dbReference type="PRINTS" id="PR00984">
    <property type="entry name" value="TRNASYNTHILE"/>
</dbReference>
<keyword evidence="2 10" id="KW-0963">Cytoplasm</keyword>
<comment type="cofactor">
    <cofactor evidence="10">
        <name>Zn(2+)</name>
        <dbReference type="ChEBI" id="CHEBI:29105"/>
    </cofactor>
    <text evidence="10">Binds 1 zinc ion per subunit.</text>
</comment>
<comment type="function">
    <text evidence="8 10">Catalyzes the attachment of isoleucine to tRNA(Ile). As IleRS can inadvertently accommodate and process structurally similar amino acids such as valine, to avoid such errors it has two additional distinct tRNA(Ile)-dependent editing activities. One activity is designated as 'pretransfer' editing and involves the hydrolysis of activated Val-AMP. The other activity is designated 'posttransfer' editing and involves deacylation of mischarged Val-tRNA(Ile).</text>
</comment>
<evidence type="ECO:0000256" key="9">
    <source>
        <dbReference type="ARBA" id="ARBA00048359"/>
    </source>
</evidence>
<dbReference type="GO" id="GO:0005524">
    <property type="term" value="F:ATP binding"/>
    <property type="evidence" value="ECO:0007669"/>
    <property type="project" value="UniProtKB-UniRule"/>
</dbReference>
<dbReference type="GO" id="GO:0002161">
    <property type="term" value="F:aminoacyl-tRNA deacylase activity"/>
    <property type="evidence" value="ECO:0007669"/>
    <property type="project" value="InterPro"/>
</dbReference>
<feature type="short sequence motif" description="'HIGH' region" evidence="10">
    <location>
        <begin position="60"/>
        <end position="70"/>
    </location>
</feature>
<comment type="domain">
    <text evidence="10">IleRS has two distinct active sites: one for aminoacylation and one for editing. The misactivated valine is translocated from the active site to the editing site, which sterically excludes the correctly activated isoleucine. The single editing site contains two valyl binding pockets, one specific for each substrate (Val-AMP or Val-tRNA(Ile)).</text>
</comment>
<dbReference type="InterPro" id="IPR050081">
    <property type="entry name" value="Ile-tRNA_ligase"/>
</dbReference>
<dbReference type="GO" id="GO:0005829">
    <property type="term" value="C:cytosol"/>
    <property type="evidence" value="ECO:0007669"/>
    <property type="project" value="TreeGrafter"/>
</dbReference>
<feature type="binding site" evidence="10">
    <location>
        <position position="609"/>
    </location>
    <ligand>
        <name>ATP</name>
        <dbReference type="ChEBI" id="CHEBI:30616"/>
    </ligand>
</feature>